<protein>
    <submittedName>
        <fullName evidence="1">Uncharacterized protein</fullName>
    </submittedName>
</protein>
<reference evidence="1" key="1">
    <citation type="journal article" date="2014" name="Int. J. Syst. Evol. Microbiol.">
        <title>Complete genome sequence of Corynebacterium casei LMG S-19264T (=DSM 44701T), isolated from a smear-ripened cheese.</title>
        <authorList>
            <consortium name="US DOE Joint Genome Institute (JGI-PGF)"/>
            <person name="Walter F."/>
            <person name="Albersmeier A."/>
            <person name="Kalinowski J."/>
            <person name="Ruckert C."/>
        </authorList>
    </citation>
    <scope>NUCLEOTIDE SEQUENCE</scope>
    <source>
        <strain evidence="1">JCM 12289</strain>
    </source>
</reference>
<evidence type="ECO:0000313" key="3">
    <source>
        <dbReference type="Proteomes" id="UP000830542"/>
    </source>
</evidence>
<dbReference type="InterPro" id="IPR055951">
    <property type="entry name" value="DUF7529"/>
</dbReference>
<dbReference type="AlphaFoldDB" id="A0AAV3SIQ3"/>
<sequence length="148" mass="16490">MSENEPNEHVAGHWEAVVDDMEATAAGYRDAGVSVLELHPGDVTVLDEGNGLDVLVPSDEFEELETLASEATFDSYEVYRAEESGTVFALIVLEDAAGERAICCPIHYDRDEIEQLKRRLDDGVLYTHIRPLADDRVVAFSYEEPDLF</sequence>
<evidence type="ECO:0000313" key="2">
    <source>
        <dbReference type="EMBL" id="UOO95306.1"/>
    </source>
</evidence>
<evidence type="ECO:0000313" key="4">
    <source>
        <dbReference type="Proteomes" id="UP001500962"/>
    </source>
</evidence>
<organism evidence="1 4">
    <name type="scientific">Halococcus dombrowskii</name>
    <dbReference type="NCBI Taxonomy" id="179637"/>
    <lineage>
        <taxon>Archaea</taxon>
        <taxon>Methanobacteriati</taxon>
        <taxon>Methanobacteriota</taxon>
        <taxon>Stenosarchaea group</taxon>
        <taxon>Halobacteria</taxon>
        <taxon>Halobacteriales</taxon>
        <taxon>Halococcaceae</taxon>
        <taxon>Halococcus</taxon>
    </lineage>
</organism>
<name>A0AAV3SIQ3_HALDO</name>
<dbReference type="EMBL" id="BAAADN010000037">
    <property type="protein sequence ID" value="GAA0466424.1"/>
    <property type="molecule type" value="Genomic_DNA"/>
</dbReference>
<proteinExistence type="predicted"/>
<dbReference type="EMBL" id="CP095005">
    <property type="protein sequence ID" value="UOO95306.1"/>
    <property type="molecule type" value="Genomic_DNA"/>
</dbReference>
<dbReference type="GeneID" id="71760379"/>
<accession>A0AAV3SIQ3</accession>
<dbReference type="Proteomes" id="UP001500962">
    <property type="component" value="Unassembled WGS sequence"/>
</dbReference>
<dbReference type="KEGG" id="hdo:MUK72_00985"/>
<gene>
    <name evidence="1" type="ORF">GCM10008985_24240</name>
    <name evidence="2" type="ORF">MUK72_00985</name>
</gene>
<reference evidence="1" key="3">
    <citation type="submission" date="2023-12" db="EMBL/GenBank/DDBJ databases">
        <authorList>
            <person name="Sun Q."/>
            <person name="Inoue M."/>
        </authorList>
    </citation>
    <scope>NUCLEOTIDE SEQUENCE</scope>
    <source>
        <strain evidence="1">JCM 12289</strain>
    </source>
</reference>
<dbReference type="Proteomes" id="UP000830542">
    <property type="component" value="Chromosome"/>
</dbReference>
<dbReference type="Pfam" id="PF24373">
    <property type="entry name" value="DUF7529"/>
    <property type="match status" value="1"/>
</dbReference>
<keyword evidence="3" id="KW-1185">Reference proteome</keyword>
<evidence type="ECO:0000313" key="1">
    <source>
        <dbReference type="EMBL" id="GAA0466424.1"/>
    </source>
</evidence>
<reference evidence="2" key="2">
    <citation type="submission" date="2022-04" db="EMBL/GenBank/DDBJ databases">
        <title>Sequencing and genomic assembly of Halococcus dombrowskii.</title>
        <authorList>
            <person name="Lim S.W."/>
            <person name="MacLea K.S."/>
        </authorList>
    </citation>
    <scope>NUCLEOTIDE SEQUENCE</scope>
    <source>
        <strain evidence="2">H4</strain>
    </source>
</reference>
<dbReference type="RefSeq" id="WP_244702879.1">
    <property type="nucleotide sequence ID" value="NZ_BAAADN010000037.1"/>
</dbReference>